<gene>
    <name evidence="3" type="ORF">LZ536_02340</name>
</gene>
<reference evidence="3" key="1">
    <citation type="submission" date="2022-05" db="EMBL/GenBank/DDBJ databases">
        <authorList>
            <person name="Jo J.-H."/>
            <person name="Im W.-T."/>
        </authorList>
    </citation>
    <scope>NUCLEOTIDE SEQUENCE</scope>
    <source>
        <strain evidence="3">SE158</strain>
    </source>
</reference>
<name>A0ABT0RJM3_9SPHN</name>
<evidence type="ECO:0000313" key="4">
    <source>
        <dbReference type="Proteomes" id="UP001165363"/>
    </source>
</evidence>
<keyword evidence="4" id="KW-1185">Reference proteome</keyword>
<feature type="transmembrane region" description="Helical" evidence="2">
    <location>
        <begin position="6"/>
        <end position="22"/>
    </location>
</feature>
<sequence length="91" mass="10372">MNPFEMVVLIVFIVTVGGVLRGRSGFRNRRSGVDNAASVEDRAETMRLRQEVSDLKERIKVLERIAVEKEDTLSRQIEELRTPQLSGDTKQ</sequence>
<evidence type="ECO:0000256" key="1">
    <source>
        <dbReference type="SAM" id="Coils"/>
    </source>
</evidence>
<organism evidence="3 4">
    <name type="scientific">Sphingomonas alba</name>
    <dbReference type="NCBI Taxonomy" id="2908208"/>
    <lineage>
        <taxon>Bacteria</taxon>
        <taxon>Pseudomonadati</taxon>
        <taxon>Pseudomonadota</taxon>
        <taxon>Alphaproteobacteria</taxon>
        <taxon>Sphingomonadales</taxon>
        <taxon>Sphingomonadaceae</taxon>
        <taxon>Sphingomonas</taxon>
    </lineage>
</organism>
<proteinExistence type="predicted"/>
<dbReference type="RefSeq" id="WP_249846693.1">
    <property type="nucleotide sequence ID" value="NZ_JAMGBD010000001.1"/>
</dbReference>
<comment type="caution">
    <text evidence="3">The sequence shown here is derived from an EMBL/GenBank/DDBJ whole genome shotgun (WGS) entry which is preliminary data.</text>
</comment>
<evidence type="ECO:0000313" key="3">
    <source>
        <dbReference type="EMBL" id="MCL6682740.1"/>
    </source>
</evidence>
<accession>A0ABT0RJM3</accession>
<dbReference type="EMBL" id="JAMGBD010000001">
    <property type="protein sequence ID" value="MCL6682740.1"/>
    <property type="molecule type" value="Genomic_DNA"/>
</dbReference>
<keyword evidence="1" id="KW-0175">Coiled coil</keyword>
<keyword evidence="2" id="KW-0812">Transmembrane</keyword>
<dbReference type="Proteomes" id="UP001165363">
    <property type="component" value="Unassembled WGS sequence"/>
</dbReference>
<feature type="coiled-coil region" evidence="1">
    <location>
        <begin position="45"/>
        <end position="72"/>
    </location>
</feature>
<keyword evidence="2" id="KW-0472">Membrane</keyword>
<protein>
    <submittedName>
        <fullName evidence="3">Uncharacterized protein</fullName>
    </submittedName>
</protein>
<keyword evidence="2" id="KW-1133">Transmembrane helix</keyword>
<evidence type="ECO:0000256" key="2">
    <source>
        <dbReference type="SAM" id="Phobius"/>
    </source>
</evidence>